<feature type="region of interest" description="Disordered" evidence="1">
    <location>
        <begin position="213"/>
        <end position="243"/>
    </location>
</feature>
<comment type="caution">
    <text evidence="2">The sequence shown here is derived from an EMBL/GenBank/DDBJ whole genome shotgun (WGS) entry which is preliminary data.</text>
</comment>
<gene>
    <name evidence="2" type="ORF">NLI96_g4420</name>
</gene>
<name>A0AAD5V593_9APHY</name>
<feature type="region of interest" description="Disordered" evidence="1">
    <location>
        <begin position="171"/>
        <end position="190"/>
    </location>
</feature>
<protein>
    <submittedName>
        <fullName evidence="2">Uncharacterized protein</fullName>
    </submittedName>
</protein>
<keyword evidence="3" id="KW-1185">Reference proteome</keyword>
<reference evidence="2" key="1">
    <citation type="submission" date="2022-07" db="EMBL/GenBank/DDBJ databases">
        <title>Genome Sequence of Physisporinus lineatus.</title>
        <authorList>
            <person name="Buettner E."/>
        </authorList>
    </citation>
    <scope>NUCLEOTIDE SEQUENCE</scope>
    <source>
        <strain evidence="2">VT162</strain>
    </source>
</reference>
<dbReference type="EMBL" id="JANAWD010000129">
    <property type="protein sequence ID" value="KAJ3486182.1"/>
    <property type="molecule type" value="Genomic_DNA"/>
</dbReference>
<accession>A0AAD5V593</accession>
<dbReference type="AlphaFoldDB" id="A0AAD5V593"/>
<feature type="region of interest" description="Disordered" evidence="1">
    <location>
        <begin position="131"/>
        <end position="160"/>
    </location>
</feature>
<sequence length="243" mass="26165">MPIPIIDDENPLYCPSVPAVDYLQAIRKQAHKQPPKATSVTSIASNNDHLSRRGYITLSDQQQQQQQEQQQQSQSQLHQSFASLLDSSLDDEDLAELFFAYNRPDAVDFLNGGNSSGSSSSGSLSTLSVWDRGSLGNRSPPAVPGCSPSGKNGGFPPDLVSGVDVSGVSSGFSDLRGEGKRGKSSVDLNDESFDLSAKAERIRYFVPGSVDSRYEGDHYGLPQQNSSGSLKRKIKTLEGTPNL</sequence>
<evidence type="ECO:0000256" key="1">
    <source>
        <dbReference type="SAM" id="MobiDB-lite"/>
    </source>
</evidence>
<feature type="compositionally biased region" description="Low complexity" evidence="1">
    <location>
        <begin position="61"/>
        <end position="78"/>
    </location>
</feature>
<evidence type="ECO:0000313" key="3">
    <source>
        <dbReference type="Proteomes" id="UP001212997"/>
    </source>
</evidence>
<dbReference type="Proteomes" id="UP001212997">
    <property type="component" value="Unassembled WGS sequence"/>
</dbReference>
<evidence type="ECO:0000313" key="2">
    <source>
        <dbReference type="EMBL" id="KAJ3486182.1"/>
    </source>
</evidence>
<feature type="region of interest" description="Disordered" evidence="1">
    <location>
        <begin position="59"/>
        <end position="78"/>
    </location>
</feature>
<proteinExistence type="predicted"/>
<organism evidence="2 3">
    <name type="scientific">Meripilus lineatus</name>
    <dbReference type="NCBI Taxonomy" id="2056292"/>
    <lineage>
        <taxon>Eukaryota</taxon>
        <taxon>Fungi</taxon>
        <taxon>Dikarya</taxon>
        <taxon>Basidiomycota</taxon>
        <taxon>Agaricomycotina</taxon>
        <taxon>Agaricomycetes</taxon>
        <taxon>Polyporales</taxon>
        <taxon>Meripilaceae</taxon>
        <taxon>Meripilus</taxon>
    </lineage>
</organism>